<dbReference type="Proteomes" id="UP000653305">
    <property type="component" value="Unassembled WGS sequence"/>
</dbReference>
<dbReference type="InterPro" id="IPR027417">
    <property type="entry name" value="P-loop_NTPase"/>
</dbReference>
<proteinExistence type="predicted"/>
<gene>
    <name evidence="2" type="ORF">PHJA_000843300</name>
</gene>
<dbReference type="OrthoDB" id="41505at2759"/>
<comment type="caution">
    <text evidence="2">The sequence shown here is derived from an EMBL/GenBank/DDBJ whole genome shotgun (WGS) entry which is preliminary data.</text>
</comment>
<dbReference type="GO" id="GO:0005524">
    <property type="term" value="F:ATP binding"/>
    <property type="evidence" value="ECO:0007669"/>
    <property type="project" value="InterPro"/>
</dbReference>
<dbReference type="Pfam" id="PF13481">
    <property type="entry name" value="AAA_25"/>
    <property type="match status" value="1"/>
</dbReference>
<dbReference type="GO" id="GO:0140664">
    <property type="term" value="F:ATP-dependent DNA damage sensor activity"/>
    <property type="evidence" value="ECO:0007669"/>
    <property type="project" value="InterPro"/>
</dbReference>
<dbReference type="InterPro" id="IPR020588">
    <property type="entry name" value="RecA_ATP-bd"/>
</dbReference>
<sequence length="241" mass="26207">MKRCTIEGADEKKASGTQVSENVARSWLSKESMPIRLSDVSNRIDESNWRIPLPGVFGAVVERVLGGGLVPGSLVLVGGYPGIGKSTLLLQIAALIAEGSGVDVPARVLYVSGEESVEQMANRADRLCIRTDELFLHSNTDIEDILEQAQPLSPRVLIIHSIQTVYLNGVTGSAGGPTQVKECTSALLRFAKKTNIHVLLIGHVTKSGEIVGPRFLEHIMDVVLYMEVVLKQIFCKSVRYE</sequence>
<dbReference type="PRINTS" id="PR01874">
    <property type="entry name" value="DNAREPAIRADA"/>
</dbReference>
<dbReference type="EMBL" id="BMAC01000135">
    <property type="protein sequence ID" value="GFP86995.1"/>
    <property type="molecule type" value="Genomic_DNA"/>
</dbReference>
<dbReference type="SMART" id="SM00382">
    <property type="entry name" value="AAA"/>
    <property type="match status" value="1"/>
</dbReference>
<dbReference type="PANTHER" id="PTHR32472:SF10">
    <property type="entry name" value="DNA REPAIR PROTEIN RADA-LIKE PROTEIN"/>
    <property type="match status" value="1"/>
</dbReference>
<feature type="domain" description="RecA family profile 1" evidence="1">
    <location>
        <begin position="50"/>
        <end position="204"/>
    </location>
</feature>
<dbReference type="PROSITE" id="PS50162">
    <property type="entry name" value="RECA_2"/>
    <property type="match status" value="1"/>
</dbReference>
<dbReference type="GO" id="GO:0000725">
    <property type="term" value="P:recombinational repair"/>
    <property type="evidence" value="ECO:0007669"/>
    <property type="project" value="TreeGrafter"/>
</dbReference>
<evidence type="ECO:0000259" key="1">
    <source>
        <dbReference type="PROSITE" id="PS50162"/>
    </source>
</evidence>
<dbReference type="GO" id="GO:0003677">
    <property type="term" value="F:DNA binding"/>
    <property type="evidence" value="ECO:0007669"/>
    <property type="project" value="InterPro"/>
</dbReference>
<dbReference type="Gene3D" id="3.40.50.300">
    <property type="entry name" value="P-loop containing nucleotide triphosphate hydrolases"/>
    <property type="match status" value="1"/>
</dbReference>
<dbReference type="AlphaFoldDB" id="A0A830BTN9"/>
<protein>
    <submittedName>
        <fullName evidence="2">DNA repair protein rada homolog</fullName>
    </submittedName>
</protein>
<keyword evidence="3" id="KW-1185">Reference proteome</keyword>
<accession>A0A830BTN9</accession>
<reference evidence="2" key="1">
    <citation type="submission" date="2020-07" db="EMBL/GenBank/DDBJ databases">
        <title>Ethylene signaling mediates host invasion by parasitic plants.</title>
        <authorList>
            <person name="Yoshida S."/>
        </authorList>
    </citation>
    <scope>NUCLEOTIDE SEQUENCE</scope>
    <source>
        <strain evidence="2">Okayama</strain>
    </source>
</reference>
<organism evidence="2 3">
    <name type="scientific">Phtheirospermum japonicum</name>
    <dbReference type="NCBI Taxonomy" id="374723"/>
    <lineage>
        <taxon>Eukaryota</taxon>
        <taxon>Viridiplantae</taxon>
        <taxon>Streptophyta</taxon>
        <taxon>Embryophyta</taxon>
        <taxon>Tracheophyta</taxon>
        <taxon>Spermatophyta</taxon>
        <taxon>Magnoliopsida</taxon>
        <taxon>eudicotyledons</taxon>
        <taxon>Gunneridae</taxon>
        <taxon>Pentapetalae</taxon>
        <taxon>asterids</taxon>
        <taxon>lamiids</taxon>
        <taxon>Lamiales</taxon>
        <taxon>Orobanchaceae</taxon>
        <taxon>Orobanchaceae incertae sedis</taxon>
        <taxon>Phtheirospermum</taxon>
    </lineage>
</organism>
<evidence type="ECO:0000313" key="3">
    <source>
        <dbReference type="Proteomes" id="UP000653305"/>
    </source>
</evidence>
<dbReference type="PANTHER" id="PTHR32472">
    <property type="entry name" value="DNA REPAIR PROTEIN RADA"/>
    <property type="match status" value="1"/>
</dbReference>
<evidence type="ECO:0000313" key="2">
    <source>
        <dbReference type="EMBL" id="GFP86995.1"/>
    </source>
</evidence>
<dbReference type="InterPro" id="IPR003593">
    <property type="entry name" value="AAA+_ATPase"/>
</dbReference>
<name>A0A830BTN9_9LAMI</name>
<dbReference type="SUPFAM" id="SSF52540">
    <property type="entry name" value="P-loop containing nucleoside triphosphate hydrolases"/>
    <property type="match status" value="1"/>
</dbReference>